<feature type="repeat" description="PPR" evidence="5">
    <location>
        <begin position="795"/>
        <end position="829"/>
    </location>
</feature>
<feature type="repeat" description="PPR" evidence="5">
    <location>
        <begin position="322"/>
        <end position="356"/>
    </location>
</feature>
<feature type="repeat" description="PPR" evidence="5">
    <location>
        <begin position="182"/>
        <end position="216"/>
    </location>
</feature>
<dbReference type="Gene3D" id="3.40.50.2000">
    <property type="entry name" value="Glycogen Phosphorylase B"/>
    <property type="match status" value="2"/>
</dbReference>
<feature type="repeat" description="PPR" evidence="5">
    <location>
        <begin position="601"/>
        <end position="635"/>
    </location>
</feature>
<feature type="repeat" description="PPR" evidence="5">
    <location>
        <begin position="357"/>
        <end position="391"/>
    </location>
</feature>
<feature type="repeat" description="PPR" evidence="5">
    <location>
        <begin position="287"/>
        <end position="321"/>
    </location>
</feature>
<dbReference type="Gene3D" id="1.25.40.10">
    <property type="entry name" value="Tetratricopeptide repeat domain"/>
    <property type="match status" value="8"/>
</dbReference>
<dbReference type="EMBL" id="LR999456">
    <property type="protein sequence ID" value="CAE6094563.1"/>
    <property type="molecule type" value="Genomic_DNA"/>
</dbReference>
<feature type="repeat" description="PPR" evidence="5">
    <location>
        <begin position="759"/>
        <end position="794"/>
    </location>
</feature>
<accession>A0A8S2AJC1</accession>
<dbReference type="FunFam" id="3.40.50.2000:FF:000321">
    <property type="entry name" value="Glycosyltransferase"/>
    <property type="match status" value="1"/>
</dbReference>
<protein>
    <recommendedName>
        <fullName evidence="9">UDP-glycosyltransferases domain-containing protein</fullName>
    </recommendedName>
</protein>
<feature type="repeat" description="PPR" evidence="5">
    <location>
        <begin position="865"/>
        <end position="899"/>
    </location>
</feature>
<feature type="repeat" description="PPR" evidence="5">
    <location>
        <begin position="636"/>
        <end position="670"/>
    </location>
</feature>
<evidence type="ECO:0008006" key="9">
    <source>
        <dbReference type="Google" id="ProtNLM"/>
    </source>
</evidence>
<feature type="repeat" description="PPR" evidence="5">
    <location>
        <begin position="217"/>
        <end position="251"/>
    </location>
</feature>
<keyword evidence="6" id="KW-1133">Transmembrane helix</keyword>
<dbReference type="InterPro" id="IPR002885">
    <property type="entry name" value="PPR_rpt"/>
</dbReference>
<evidence type="ECO:0000256" key="2">
    <source>
        <dbReference type="ARBA" id="ARBA00009995"/>
    </source>
</evidence>
<dbReference type="Proteomes" id="UP000682877">
    <property type="component" value="Chromosome 6"/>
</dbReference>
<dbReference type="FunFam" id="3.40.50.2000:FF:000037">
    <property type="entry name" value="Glycosyltransferase"/>
    <property type="match status" value="1"/>
</dbReference>
<dbReference type="PROSITE" id="PS51375">
    <property type="entry name" value="PPR"/>
    <property type="match status" value="18"/>
</dbReference>
<dbReference type="Pfam" id="PF13812">
    <property type="entry name" value="PPR_3"/>
    <property type="match status" value="1"/>
</dbReference>
<dbReference type="GO" id="GO:0010019">
    <property type="term" value="P:chloroplast-nucleus signaling pathway"/>
    <property type="evidence" value="ECO:0007669"/>
    <property type="project" value="TreeGrafter"/>
</dbReference>
<dbReference type="Pfam" id="PF00201">
    <property type="entry name" value="UDPGT"/>
    <property type="match status" value="1"/>
</dbReference>
<dbReference type="PANTHER" id="PTHR47936">
    <property type="entry name" value="PPR_LONG DOMAIN-CONTAINING PROTEIN"/>
    <property type="match status" value="1"/>
</dbReference>
<feature type="repeat" description="PPR" evidence="5">
    <location>
        <begin position="427"/>
        <end position="460"/>
    </location>
</feature>
<sequence>MIRRIQPRCESGLTGSISAVEVLKKKFSTDVTVPSPLTRRQFCSVSPLIRNLPEDESDPTSVPHRLLSILSKPNWHKCPSLKSMVPAISPSHVSSLFSLDLDPKTALNFSHWISQNPRYKHSVYSYASLLTLLINNGYVGVVFKIRLLMIKSCDSVADILFVLDLCRKMNKDESFELKYKLIIGCYNTLLNSLARFGLVDEMKQVYLEMLEDKVCPNIYTYNKMVNGYCKVGNVEEANQYVSKIVEAGLDPDFFTYTSLIMGYCQRKDLDSAFKVFKEMPLKGFRRNEVAYTHLIHGLCVERRIDEAMDLFVKMKDDDCYPTVRTYTVLIKALCGSERKSEALNLVKEMEEKGIKPNTHTYTVLIDSLCSQFKLEKARELLDQMLEKGLMPNVITYNALINGYCKRGMIEDALDVVELMESRNLSPNTRTYNELIKGYCKRNVHKAMGVLNKMLERKVLPDVVTYNSLIDEQCRSGNFDSAYRLLSLMNDRGLVPDQWTYTSMIDSLCKSKRVEEACNLFDSLEQKGVNPNVVMYTALIDGYCKAGKVDGAHIMLEKMLSKNCLPNSLTFNALIHGLCTDGKLKEATLLEEKMVKIDLQPTVSTDTILIHRLLKDGDFDHAYRRFQQMLSSGTKPDAHTYTTFIQTYCREGRLQDAEDMVAKMKENGVSPDLFTYSSLIKGYGDLGQTNSAFDVLKRMRDTGCEPSPHTFLSLIKHLLEMKYGKVKGGEPGVCVMSNMVEFDIVVELLEKMVEHGVTPNAKSYEQLILGICETGNLRVAEKVFDHMQQNEGISPSELVFNALLSCCCKLQKHNEAAKFVDDMICVGHLPQLESCKILICGLYKKGEKERGTSVFQNLVQCGYYNDELAWKIIIDGVGKQGLVEAFYELFNVMEKNGCKFSSQTYSLLIEGPPRQTMAEPKPKLHVAVFPWLALGHMIPYLQLSKLIARKGHTVSFISTARNISRLPNISSDLSVNFVSLPLSHAVDHLPENAEATTDVPETHIAYLKKAFDGLSEAFSEFLEASKPNWIVYDILHHWVPPIAEKLGVRRAIFCTFNAASIVIISGPALIMIHGHDPRKTAEDLIVPPPWVPFETNIVYRLFEARRIMEYPTAGVTGVELNDNYRLGLAYVGSEAIAIRSCIELEPEWIQLLSKLQGKPVIPIGLLPATPMDDADNEGTWLDIREWLDRQQAKSVVYVALGTEVTVSNEEIHGLAHGLELCGLPFFWTLRKRTGASKLLPDGFEERVKEHGVIWTKWVPQTKILSHGSVGGFVTHCGWGSAVEGLSFGVPLIMFPCNLDQPLVARFLCGMNIGLEIPRNERDGLFTSASVAETIRQVVVEEEGKIYRNNAASQQKKIFGNKRLQDQYADGFIEFLENPRVGVYSK</sequence>
<dbReference type="GO" id="GO:0009507">
    <property type="term" value="C:chloroplast"/>
    <property type="evidence" value="ECO:0007669"/>
    <property type="project" value="TreeGrafter"/>
</dbReference>
<dbReference type="InterPro" id="IPR011990">
    <property type="entry name" value="TPR-like_helical_dom_sf"/>
</dbReference>
<dbReference type="Pfam" id="PF12854">
    <property type="entry name" value="PPR_1"/>
    <property type="match status" value="1"/>
</dbReference>
<dbReference type="FunFam" id="1.25.40.10:FF:000558">
    <property type="entry name" value="Pentatricopeptide repeat-containing protein At5g39710"/>
    <property type="match status" value="2"/>
</dbReference>
<evidence type="ECO:0000313" key="8">
    <source>
        <dbReference type="Proteomes" id="UP000682877"/>
    </source>
</evidence>
<feature type="repeat" description="PPR" evidence="5">
    <location>
        <begin position="671"/>
        <end position="705"/>
    </location>
</feature>
<dbReference type="InterPro" id="IPR002213">
    <property type="entry name" value="UDP_glucos_trans"/>
</dbReference>
<dbReference type="SUPFAM" id="SSF81901">
    <property type="entry name" value="HCP-like"/>
    <property type="match status" value="1"/>
</dbReference>
<dbReference type="GO" id="GO:0008194">
    <property type="term" value="F:UDP-glycosyltransferase activity"/>
    <property type="evidence" value="ECO:0007669"/>
    <property type="project" value="InterPro"/>
</dbReference>
<dbReference type="CDD" id="cd03784">
    <property type="entry name" value="GT1_Gtf-like"/>
    <property type="match status" value="1"/>
</dbReference>
<feature type="transmembrane region" description="Helical" evidence="6">
    <location>
        <begin position="123"/>
        <end position="143"/>
    </location>
</feature>
<keyword evidence="4" id="KW-0677">Repeat</keyword>
<dbReference type="Pfam" id="PF01535">
    <property type="entry name" value="PPR"/>
    <property type="match status" value="2"/>
</dbReference>
<comment type="similarity">
    <text evidence="1">Belongs to the PPR family. P subfamily.</text>
</comment>
<dbReference type="PROSITE" id="PS00375">
    <property type="entry name" value="UDPGT"/>
    <property type="match status" value="1"/>
</dbReference>
<name>A0A8S2AJC1_ARAAE</name>
<keyword evidence="3" id="KW-0808">Transferase</keyword>
<dbReference type="PANTHER" id="PTHR47936:SF1">
    <property type="entry name" value="PENTATRICOPEPTIDE REPEAT-CONTAINING PROTEIN GUN1, CHLOROPLASTIC"/>
    <property type="match status" value="1"/>
</dbReference>
<feature type="repeat" description="PPR" evidence="5">
    <location>
        <begin position="461"/>
        <end position="495"/>
    </location>
</feature>
<reference evidence="7" key="1">
    <citation type="submission" date="2021-01" db="EMBL/GenBank/DDBJ databases">
        <authorList>
            <person name="Bezrukov I."/>
        </authorList>
    </citation>
    <scope>NUCLEOTIDE SEQUENCE</scope>
</reference>
<dbReference type="Pfam" id="PF13041">
    <property type="entry name" value="PPR_2"/>
    <property type="match status" value="7"/>
</dbReference>
<feature type="repeat" description="PPR" evidence="5">
    <location>
        <begin position="566"/>
        <end position="600"/>
    </location>
</feature>
<feature type="repeat" description="PPR" evidence="5">
    <location>
        <begin position="531"/>
        <end position="565"/>
    </location>
</feature>
<feature type="repeat" description="PPR" evidence="5">
    <location>
        <begin position="252"/>
        <end position="286"/>
    </location>
</feature>
<evidence type="ECO:0000313" key="7">
    <source>
        <dbReference type="EMBL" id="CAE6094563.1"/>
    </source>
</evidence>
<gene>
    <name evidence="7" type="ORF">AARE701A_LOCUS14929</name>
</gene>
<keyword evidence="6" id="KW-0812">Transmembrane</keyword>
<feature type="repeat" description="PPR" evidence="5">
    <location>
        <begin position="496"/>
        <end position="530"/>
    </location>
</feature>
<dbReference type="SUPFAM" id="SSF53756">
    <property type="entry name" value="UDP-Glycosyltransferase/glycogen phosphorylase"/>
    <property type="match status" value="1"/>
</dbReference>
<keyword evidence="8" id="KW-1185">Reference proteome</keyword>
<proteinExistence type="inferred from homology"/>
<organism evidence="7 8">
    <name type="scientific">Arabidopsis arenosa</name>
    <name type="common">Sand rock-cress</name>
    <name type="synonym">Cardaminopsis arenosa</name>
    <dbReference type="NCBI Taxonomy" id="38785"/>
    <lineage>
        <taxon>Eukaryota</taxon>
        <taxon>Viridiplantae</taxon>
        <taxon>Streptophyta</taxon>
        <taxon>Embryophyta</taxon>
        <taxon>Tracheophyta</taxon>
        <taxon>Spermatophyta</taxon>
        <taxon>Magnoliopsida</taxon>
        <taxon>eudicotyledons</taxon>
        <taxon>Gunneridae</taxon>
        <taxon>Pentapetalae</taxon>
        <taxon>rosids</taxon>
        <taxon>malvids</taxon>
        <taxon>Brassicales</taxon>
        <taxon>Brassicaceae</taxon>
        <taxon>Camelineae</taxon>
        <taxon>Arabidopsis</taxon>
    </lineage>
</organism>
<feature type="repeat" description="PPR" evidence="5">
    <location>
        <begin position="392"/>
        <end position="426"/>
    </location>
</feature>
<dbReference type="InterPro" id="IPR035595">
    <property type="entry name" value="UDP_glycos_trans_CS"/>
</dbReference>
<keyword evidence="6" id="KW-0472">Membrane</keyword>
<comment type="similarity">
    <text evidence="2">Belongs to the UDP-glycosyltransferase family.</text>
</comment>
<evidence type="ECO:0000256" key="3">
    <source>
        <dbReference type="ARBA" id="ARBA00022679"/>
    </source>
</evidence>
<dbReference type="NCBIfam" id="TIGR00756">
    <property type="entry name" value="PPR"/>
    <property type="match status" value="17"/>
</dbReference>
<evidence type="ECO:0000256" key="5">
    <source>
        <dbReference type="PROSITE-ProRule" id="PRU00708"/>
    </source>
</evidence>
<evidence type="ECO:0000256" key="1">
    <source>
        <dbReference type="ARBA" id="ARBA00007626"/>
    </source>
</evidence>
<evidence type="ECO:0000256" key="4">
    <source>
        <dbReference type="ARBA" id="ARBA00022737"/>
    </source>
</evidence>
<dbReference type="GO" id="GO:0031930">
    <property type="term" value="P:mitochondria-nucleus signaling pathway"/>
    <property type="evidence" value="ECO:0007669"/>
    <property type="project" value="TreeGrafter"/>
</dbReference>
<evidence type="ECO:0000256" key="6">
    <source>
        <dbReference type="SAM" id="Phobius"/>
    </source>
</evidence>